<accession>A0A5B8YBJ2</accession>
<gene>
    <name evidence="5" type="ORF">FIV42_16580</name>
</gene>
<evidence type="ECO:0000259" key="4">
    <source>
        <dbReference type="Pfam" id="PF25390"/>
    </source>
</evidence>
<evidence type="ECO:0000313" key="6">
    <source>
        <dbReference type="Proteomes" id="UP000315995"/>
    </source>
</evidence>
<dbReference type="OrthoDB" id="9758365at2"/>
<dbReference type="SUPFAM" id="SSF50985">
    <property type="entry name" value="RCC1/BLIP-II"/>
    <property type="match status" value="2"/>
</dbReference>
<evidence type="ECO:0000313" key="5">
    <source>
        <dbReference type="EMBL" id="QDG52294.1"/>
    </source>
</evidence>
<sequence>MSDSNPLPERGVSARMTTLLLLVGLVGTISTGCDSLYRDLDEVELREADAASDADVLDTGDTADVADAVDAVDADEPSDATDTIEPTDAADVADATDASDASDTADVARDADAQSSCDAGGDICDGGDIDKIIDLDSYARTTCGRRQSGSVVCWGEGSNGQIGHGSRDDAPLPTEVVGISDAQELTVGANHSCVVDSAGAVFCWGDNAHGQLGLPSSVGESPTPVEITAAAGVTDLSAGSGFTCGIDAAGQAVCWGRNNDGQLGRGTTSASEARGPVSGLTDVVDVEASEQFACAVKSDGTVWCWGLDGDAQLGNGTNQGTTSTPTQVVGLADVEEISLNSKTGCARQQSGAVWCWGETWGGVTGSSSAPGDETHVPVQTDIIDDAEKLFSGSYHNCALRASGELWCWGKGGVGELGLGSAADKPAPVQIPFYVGKTVVDASGGGAFTCVVVDTGRVYCSGAGESLDARVLGDNQHPDGAQPRYAPTPVATIAPIDDELNLCRDGLDNDGQDGADCADPDCASDLGSTVGQSVTTGFFSGAEGNHFVGSCGTDTNGRERVFTWTAPSTAEYTLTTEGSGLSTVLYVLDTCDESAAGAEIACDVASAADGRSSLTLSATAGETYVIVIDTPSNAGLGTYVLSIND</sequence>
<dbReference type="InterPro" id="IPR000408">
    <property type="entry name" value="Reg_chr_condens"/>
</dbReference>
<feature type="domain" description="RCC1-like" evidence="4">
    <location>
        <begin position="201"/>
        <end position="492"/>
    </location>
</feature>
<dbReference type="Pfam" id="PF00415">
    <property type="entry name" value="RCC1"/>
    <property type="match status" value="1"/>
</dbReference>
<dbReference type="Pfam" id="PF25390">
    <property type="entry name" value="WD40_RLD"/>
    <property type="match status" value="1"/>
</dbReference>
<keyword evidence="1" id="KW-0344">Guanine-nucleotide releasing factor</keyword>
<dbReference type="GO" id="GO:0005085">
    <property type="term" value="F:guanyl-nucleotide exchange factor activity"/>
    <property type="evidence" value="ECO:0007669"/>
    <property type="project" value="TreeGrafter"/>
</dbReference>
<dbReference type="AlphaFoldDB" id="A0A4Y6PVA7"/>
<dbReference type="Proteomes" id="UP000315995">
    <property type="component" value="Chromosome"/>
</dbReference>
<dbReference type="InterPro" id="IPR051553">
    <property type="entry name" value="Ran_GTPase-activating"/>
</dbReference>
<organism evidence="5 6">
    <name type="scientific">Persicimonas caeni</name>
    <dbReference type="NCBI Taxonomy" id="2292766"/>
    <lineage>
        <taxon>Bacteria</taxon>
        <taxon>Deltaproteobacteria</taxon>
        <taxon>Bradymonadales</taxon>
        <taxon>Bradymonadaceae</taxon>
        <taxon>Persicimonas</taxon>
    </lineage>
</organism>
<evidence type="ECO:0000256" key="3">
    <source>
        <dbReference type="SAM" id="MobiDB-lite"/>
    </source>
</evidence>
<protein>
    <recommendedName>
        <fullName evidence="4">RCC1-like domain-containing protein</fullName>
    </recommendedName>
</protein>
<dbReference type="Gene3D" id="2.130.10.30">
    <property type="entry name" value="Regulator of chromosome condensation 1/beta-lactamase-inhibitor protein II"/>
    <property type="match status" value="2"/>
</dbReference>
<feature type="region of interest" description="Disordered" evidence="3">
    <location>
        <begin position="74"/>
        <end position="109"/>
    </location>
</feature>
<name>A0A4Y6PVA7_PERCE</name>
<dbReference type="PROSITE" id="PS50012">
    <property type="entry name" value="RCC1_3"/>
    <property type="match status" value="5"/>
</dbReference>
<dbReference type="PRINTS" id="PR00633">
    <property type="entry name" value="RCCNDNSATION"/>
</dbReference>
<evidence type="ECO:0000256" key="2">
    <source>
        <dbReference type="ARBA" id="ARBA00022737"/>
    </source>
</evidence>
<keyword evidence="2" id="KW-0677">Repeat</keyword>
<reference evidence="5 6" key="1">
    <citation type="submission" date="2019-06" db="EMBL/GenBank/DDBJ databases">
        <title>Persicimonas caeni gen. nov., sp. nov., a predatory bacterium isolated from solar saltern.</title>
        <authorList>
            <person name="Wang S."/>
        </authorList>
    </citation>
    <scope>NUCLEOTIDE SEQUENCE [LARGE SCALE GENOMIC DNA]</scope>
    <source>
        <strain evidence="5 6">YN101</strain>
    </source>
</reference>
<feature type="compositionally biased region" description="Low complexity" evidence="3">
    <location>
        <begin position="89"/>
        <end position="105"/>
    </location>
</feature>
<evidence type="ECO:0000256" key="1">
    <source>
        <dbReference type="ARBA" id="ARBA00022658"/>
    </source>
</evidence>
<dbReference type="InterPro" id="IPR058923">
    <property type="entry name" value="RCC1-like_dom"/>
</dbReference>
<dbReference type="GO" id="GO:0005737">
    <property type="term" value="C:cytoplasm"/>
    <property type="evidence" value="ECO:0007669"/>
    <property type="project" value="TreeGrafter"/>
</dbReference>
<dbReference type="PANTHER" id="PTHR45982:SF1">
    <property type="entry name" value="REGULATOR OF CHROMOSOME CONDENSATION"/>
    <property type="match status" value="1"/>
</dbReference>
<keyword evidence="6" id="KW-1185">Reference proteome</keyword>
<proteinExistence type="predicted"/>
<dbReference type="EMBL" id="CP041186">
    <property type="protein sequence ID" value="QDG52294.1"/>
    <property type="molecule type" value="Genomic_DNA"/>
</dbReference>
<dbReference type="PANTHER" id="PTHR45982">
    <property type="entry name" value="REGULATOR OF CHROMOSOME CONDENSATION"/>
    <property type="match status" value="1"/>
</dbReference>
<dbReference type="InterPro" id="IPR009091">
    <property type="entry name" value="RCC1/BLIP-II"/>
</dbReference>
<accession>A0A4Y6PVA7</accession>
<dbReference type="RefSeq" id="WP_141198766.1">
    <property type="nucleotide sequence ID" value="NZ_CP041186.1"/>
</dbReference>